<gene>
    <name evidence="2" type="ORF">COY31_00540</name>
</gene>
<dbReference type="Pfam" id="PF19590">
    <property type="entry name" value="TrbL_3"/>
    <property type="match status" value="1"/>
</dbReference>
<feature type="transmembrane region" description="Helical" evidence="1">
    <location>
        <begin position="141"/>
        <end position="165"/>
    </location>
</feature>
<evidence type="ECO:0000313" key="2">
    <source>
        <dbReference type="EMBL" id="PIZ45372.1"/>
    </source>
</evidence>
<organism evidence="2 3">
    <name type="scientific">Candidatus Wolfebacteria bacterium CG_4_10_14_0_2_um_filter_39_18</name>
    <dbReference type="NCBI Taxonomy" id="1975061"/>
    <lineage>
        <taxon>Bacteria</taxon>
        <taxon>Candidatus Wolfeibacteriota</taxon>
    </lineage>
</organism>
<feature type="transmembrane region" description="Helical" evidence="1">
    <location>
        <begin position="48"/>
        <end position="71"/>
    </location>
</feature>
<keyword evidence="1" id="KW-0812">Transmembrane</keyword>
<keyword evidence="1" id="KW-0472">Membrane</keyword>
<feature type="transmembrane region" description="Helical" evidence="1">
    <location>
        <begin position="213"/>
        <end position="240"/>
    </location>
</feature>
<comment type="caution">
    <text evidence="2">The sequence shown here is derived from an EMBL/GenBank/DDBJ whole genome shotgun (WGS) entry which is preliminary data.</text>
</comment>
<evidence type="ECO:0000256" key="1">
    <source>
        <dbReference type="SAM" id="Phobius"/>
    </source>
</evidence>
<accession>A0A2M7TGS8</accession>
<reference evidence="3" key="1">
    <citation type="submission" date="2017-09" db="EMBL/GenBank/DDBJ databases">
        <title>Depth-based differentiation of microbial function through sediment-hosted aquifers and enrichment of novel symbionts in the deep terrestrial subsurface.</title>
        <authorList>
            <person name="Probst A.J."/>
            <person name="Ladd B."/>
            <person name="Jarett J.K."/>
            <person name="Geller-Mcgrath D.E."/>
            <person name="Sieber C.M.K."/>
            <person name="Emerson J.B."/>
            <person name="Anantharaman K."/>
            <person name="Thomas B.C."/>
            <person name="Malmstrom R."/>
            <person name="Stieglmeier M."/>
            <person name="Klingl A."/>
            <person name="Woyke T."/>
            <person name="Ryan C.M."/>
            <person name="Banfield J.F."/>
        </authorList>
    </citation>
    <scope>NUCLEOTIDE SEQUENCE [LARGE SCALE GENOMIC DNA]</scope>
</reference>
<dbReference type="AlphaFoldDB" id="A0A2M7TGS8"/>
<feature type="transmembrane region" description="Helical" evidence="1">
    <location>
        <begin position="78"/>
        <end position="99"/>
    </location>
</feature>
<dbReference type="EMBL" id="PFNM01000008">
    <property type="protein sequence ID" value="PIZ45372.1"/>
    <property type="molecule type" value="Genomic_DNA"/>
</dbReference>
<protein>
    <submittedName>
        <fullName evidence="2">Uncharacterized protein</fullName>
    </submittedName>
</protein>
<keyword evidence="1" id="KW-1133">Transmembrane helix</keyword>
<feature type="transmembrane region" description="Helical" evidence="1">
    <location>
        <begin position="247"/>
        <end position="269"/>
    </location>
</feature>
<sequence length="685" mass="75052">MSGLKIKNKYKIIFALLIFGAVFLVSSNVSFAGNISIPEPAGGTNDMMSLISFGTTGTMSSPGLLNLLLVICSGIITLLGYLIDFSIAIGKSVISLPIVQTGAQTMISFANLGFVFAIIAMAFATIFRVQSYAMKQTLWKLIVAALLVNFSLTIAGAFISISNIFTDFFLQSLNGKNISDGLMGVLNPQALVKVEDVSIWKITIGMFSYFFKYMASLLFVIVFNFIIILTFLALFIMLLIRAITLGVLLVVMPIIWLLWIFPGTLKYWSEWWSNFIRWTFFAPIVLFFIVLVISSGSQLQKIRQISGGDLQQSAKVEKAFKDSMTLNPDFFDHVTQIIITAGLLLGGLFAANKMGITFASTAMGMAKGGGKMFGGWVGRKGIRLGTLPARSALGQKAIEGMQKLGSAGGVRGFFARNTLGRLGNRLSGVGVQQGEKLISQAESKQKNLSDKQLAMGLSTMANDEKVAALTRLVKNKKLDMVPNLSKYIADSKMKNIFGSYGKSKEYDDLEKTAGFNNAMLTGKNEKGESISLEEATKSFRNSYSIKDYDKLQGDILGEKAAYGLENTKHINIRSAVEKSILDAHPGSISKIRSSLKGSDVVKFQEDLDKYIDDFENNPELKVPMEKREKGISASIKDKLKFFDDHDNMFGTKLSNRARGLYNSRKNFGGSLFGGYGGTIESQENV</sequence>
<name>A0A2M7TGS8_9BACT</name>
<evidence type="ECO:0000313" key="3">
    <source>
        <dbReference type="Proteomes" id="UP000230553"/>
    </source>
</evidence>
<dbReference type="InterPro" id="IPR045782">
    <property type="entry name" value="TrbL_3"/>
</dbReference>
<proteinExistence type="predicted"/>
<dbReference type="Proteomes" id="UP000230553">
    <property type="component" value="Unassembled WGS sequence"/>
</dbReference>
<feature type="transmembrane region" description="Helical" evidence="1">
    <location>
        <begin position="275"/>
        <end position="293"/>
    </location>
</feature>
<feature type="transmembrane region" description="Helical" evidence="1">
    <location>
        <begin position="105"/>
        <end position="129"/>
    </location>
</feature>